<name>A0A0W0F9S0_MONRR</name>
<dbReference type="AlphaFoldDB" id="A0A0W0F9S0"/>
<protein>
    <submittedName>
        <fullName evidence="1">Uncharacterized protein</fullName>
    </submittedName>
</protein>
<gene>
    <name evidence="1" type="ORF">WG66_14482</name>
</gene>
<comment type="caution">
    <text evidence="1">The sequence shown here is derived from an EMBL/GenBank/DDBJ whole genome shotgun (WGS) entry which is preliminary data.</text>
</comment>
<dbReference type="Proteomes" id="UP000054988">
    <property type="component" value="Unassembled WGS sequence"/>
</dbReference>
<evidence type="ECO:0000313" key="1">
    <source>
        <dbReference type="EMBL" id="KTB32898.1"/>
    </source>
</evidence>
<organism evidence="1 2">
    <name type="scientific">Moniliophthora roreri</name>
    <name type="common">Frosty pod rot fungus</name>
    <name type="synonym">Monilia roreri</name>
    <dbReference type="NCBI Taxonomy" id="221103"/>
    <lineage>
        <taxon>Eukaryota</taxon>
        <taxon>Fungi</taxon>
        <taxon>Dikarya</taxon>
        <taxon>Basidiomycota</taxon>
        <taxon>Agaricomycotina</taxon>
        <taxon>Agaricomycetes</taxon>
        <taxon>Agaricomycetidae</taxon>
        <taxon>Agaricales</taxon>
        <taxon>Marasmiineae</taxon>
        <taxon>Marasmiaceae</taxon>
        <taxon>Moniliophthora</taxon>
    </lineage>
</organism>
<dbReference type="EMBL" id="LATX01002199">
    <property type="protein sequence ID" value="KTB32898.1"/>
    <property type="molecule type" value="Genomic_DNA"/>
</dbReference>
<reference evidence="1 2" key="1">
    <citation type="submission" date="2015-12" db="EMBL/GenBank/DDBJ databases">
        <title>Draft genome sequence of Moniliophthora roreri, the causal agent of frosty pod rot of cacao.</title>
        <authorList>
            <person name="Aime M.C."/>
            <person name="Diaz-Valderrama J.R."/>
            <person name="Kijpornyongpan T."/>
            <person name="Phillips-Mora W."/>
        </authorList>
    </citation>
    <scope>NUCLEOTIDE SEQUENCE [LARGE SCALE GENOMIC DNA]</scope>
    <source>
        <strain evidence="1 2">MCA 2952</strain>
    </source>
</reference>
<proteinExistence type="predicted"/>
<evidence type="ECO:0000313" key="2">
    <source>
        <dbReference type="Proteomes" id="UP000054988"/>
    </source>
</evidence>
<sequence length="136" mass="14819">MTKGFTSESIKSSPAFQSDVLEAHVQGYDTSVLGTSPRRVVSSTSIDIDIIYNQCPCIHFGHALSGTHDPQMETPRKKLTKVPTSPSPSTSTLALVPTHILHEDNRRQHKPGLGIGFGLPSRVSLTTFRHVCLLDV</sequence>
<accession>A0A0W0F9S0</accession>